<dbReference type="Proteomes" id="UP001153069">
    <property type="component" value="Unassembled WGS sequence"/>
</dbReference>
<evidence type="ECO:0000313" key="4">
    <source>
        <dbReference type="Proteomes" id="UP001153069"/>
    </source>
</evidence>
<keyword evidence="4" id="KW-1185">Reference proteome</keyword>
<accession>A0A9N8H0L6</accession>
<evidence type="ECO:0000256" key="1">
    <source>
        <dbReference type="SAM" id="MobiDB-lite"/>
    </source>
</evidence>
<dbReference type="InterPro" id="IPR049227">
    <property type="entry name" value="DUF6824"/>
</dbReference>
<dbReference type="EMBL" id="CAICTM010000023">
    <property type="protein sequence ID" value="CAB9497618.1"/>
    <property type="molecule type" value="Genomic_DNA"/>
</dbReference>
<name>A0A9N8H0L6_9STRA</name>
<feature type="region of interest" description="Disordered" evidence="1">
    <location>
        <begin position="311"/>
        <end position="335"/>
    </location>
</feature>
<feature type="domain" description="DUF6824" evidence="2">
    <location>
        <begin position="90"/>
        <end position="173"/>
    </location>
</feature>
<evidence type="ECO:0000313" key="3">
    <source>
        <dbReference type="EMBL" id="CAB9497618.1"/>
    </source>
</evidence>
<evidence type="ECO:0000259" key="2">
    <source>
        <dbReference type="Pfam" id="PF20710"/>
    </source>
</evidence>
<comment type="caution">
    <text evidence="3">The sequence shown here is derived from an EMBL/GenBank/DDBJ whole genome shotgun (WGS) entry which is preliminary data.</text>
</comment>
<proteinExistence type="predicted"/>
<dbReference type="AlphaFoldDB" id="A0A9N8H0L6"/>
<sequence length="347" mass="37454">MFFNQIPVNLPSTVTSTSTGTSTSTSSTNDMFSASAFIAENLANATNANATNATINSNAAAAAPVKKVKSSTDKTKTLLPVDFEPSEYSVICGNKRTYFNSVGNRRFRVICKMHAKEFLNAESKHEKSFVVSTVMKTLKDACPVGAFVAFENGRWWQCSERTSREKVGTFFRDLAGAAYKSSSKNKIAQRRIKRSQCSDLSSSTGTSTEQEDTTTTMPTGISKPAAVSRRAISAPISSTTSLHELFTATSNSNNSNAFNNTSNPLSSLEQIMRASSCTAPSLLPAIAQLQREQQPQLENFESIISGPLLFADNNNNNDTNNQDDDHSTASSSGASFYDVDDLMPCAL</sequence>
<dbReference type="Pfam" id="PF20710">
    <property type="entry name" value="DUF6824"/>
    <property type="match status" value="1"/>
</dbReference>
<feature type="compositionally biased region" description="Low complexity" evidence="1">
    <location>
        <begin position="201"/>
        <end position="219"/>
    </location>
</feature>
<reference evidence="3" key="1">
    <citation type="submission" date="2020-06" db="EMBL/GenBank/DDBJ databases">
        <authorList>
            <consortium name="Plant Systems Biology data submission"/>
        </authorList>
    </citation>
    <scope>NUCLEOTIDE SEQUENCE</scope>
    <source>
        <strain evidence="3">D6</strain>
    </source>
</reference>
<protein>
    <submittedName>
        <fullName evidence="3">Nitrilase family, member 2</fullName>
    </submittedName>
</protein>
<feature type="region of interest" description="Disordered" evidence="1">
    <location>
        <begin position="190"/>
        <end position="228"/>
    </location>
</feature>
<dbReference type="OrthoDB" id="54299at2759"/>
<gene>
    <name evidence="3" type="ORF">SEMRO_23_G015620.1</name>
</gene>
<organism evidence="3 4">
    <name type="scientific">Seminavis robusta</name>
    <dbReference type="NCBI Taxonomy" id="568900"/>
    <lineage>
        <taxon>Eukaryota</taxon>
        <taxon>Sar</taxon>
        <taxon>Stramenopiles</taxon>
        <taxon>Ochrophyta</taxon>
        <taxon>Bacillariophyta</taxon>
        <taxon>Bacillariophyceae</taxon>
        <taxon>Bacillariophycidae</taxon>
        <taxon>Naviculales</taxon>
        <taxon>Naviculaceae</taxon>
        <taxon>Seminavis</taxon>
    </lineage>
</organism>